<name>A0A5M3WJP7_9ACTN</name>
<dbReference type="Proteomes" id="UP000331127">
    <property type="component" value="Unassembled WGS sequence"/>
</dbReference>
<evidence type="ECO:0000259" key="1">
    <source>
        <dbReference type="Pfam" id="PF01814"/>
    </source>
</evidence>
<dbReference type="CDD" id="cd12108">
    <property type="entry name" value="Hr-like"/>
    <property type="match status" value="1"/>
</dbReference>
<keyword evidence="3" id="KW-1185">Reference proteome</keyword>
<dbReference type="OrthoDB" id="3212362at2"/>
<dbReference type="InterPro" id="IPR012312">
    <property type="entry name" value="Hemerythrin-like"/>
</dbReference>
<feature type="domain" description="Hemerythrin-like" evidence="1">
    <location>
        <begin position="8"/>
        <end position="118"/>
    </location>
</feature>
<dbReference type="EMBL" id="BLAE01000012">
    <property type="protein sequence ID" value="GES08856.1"/>
    <property type="molecule type" value="Genomic_DNA"/>
</dbReference>
<dbReference type="PANTHER" id="PTHR35585:SF1">
    <property type="entry name" value="HHE DOMAIN PROTEIN (AFU_ORTHOLOGUE AFUA_4G00730)"/>
    <property type="match status" value="1"/>
</dbReference>
<evidence type="ECO:0000313" key="2">
    <source>
        <dbReference type="EMBL" id="GES08856.1"/>
    </source>
</evidence>
<protein>
    <submittedName>
        <fullName evidence="2">Hemerythrin</fullName>
    </submittedName>
</protein>
<proteinExistence type="predicted"/>
<dbReference type="AlphaFoldDB" id="A0A5M3WJP7"/>
<reference evidence="2 3" key="1">
    <citation type="submission" date="2019-10" db="EMBL/GenBank/DDBJ databases">
        <title>Whole genome shotgun sequence of Acrocarpospora macrocephala NBRC 16266.</title>
        <authorList>
            <person name="Ichikawa N."/>
            <person name="Kimura A."/>
            <person name="Kitahashi Y."/>
            <person name="Komaki H."/>
            <person name="Oguchi A."/>
        </authorList>
    </citation>
    <scope>NUCLEOTIDE SEQUENCE [LARGE SCALE GENOMIC DNA]</scope>
    <source>
        <strain evidence="2 3">NBRC 16266</strain>
    </source>
</reference>
<accession>A0A5M3WJP7</accession>
<comment type="caution">
    <text evidence="2">The sequence shown here is derived from an EMBL/GenBank/DDBJ whole genome shotgun (WGS) entry which is preliminary data.</text>
</comment>
<evidence type="ECO:0000313" key="3">
    <source>
        <dbReference type="Proteomes" id="UP000331127"/>
    </source>
</evidence>
<dbReference type="Gene3D" id="1.20.120.520">
    <property type="entry name" value="nmb1532 protein domain like"/>
    <property type="match status" value="1"/>
</dbReference>
<organism evidence="2 3">
    <name type="scientific">Acrocarpospora macrocephala</name>
    <dbReference type="NCBI Taxonomy" id="150177"/>
    <lineage>
        <taxon>Bacteria</taxon>
        <taxon>Bacillati</taxon>
        <taxon>Actinomycetota</taxon>
        <taxon>Actinomycetes</taxon>
        <taxon>Streptosporangiales</taxon>
        <taxon>Streptosporangiaceae</taxon>
        <taxon>Acrocarpospora</taxon>
    </lineage>
</organism>
<dbReference type="Pfam" id="PF01814">
    <property type="entry name" value="Hemerythrin"/>
    <property type="match status" value="1"/>
</dbReference>
<sequence length="185" mass="20760">MKDTDMDVITFLMRQHDEIRELFEEVVTTKGPGQQDVFHHLVRLLAIHETAEEELVHPYARKAIVGGDKVVDQRLQEENSAKELLSRLDDMGTDHPDFLKYFDELRTDVLAHAEAEEKFEFAKLREKASGPQLRAMTAGVKAAEALAPTRPHPGVESATKNVLFGPPTAIMDRTRDAIRAAMGKS</sequence>
<dbReference type="RefSeq" id="WP_155354444.1">
    <property type="nucleotide sequence ID" value="NZ_BAAAHL010000060.1"/>
</dbReference>
<dbReference type="PANTHER" id="PTHR35585">
    <property type="entry name" value="HHE DOMAIN PROTEIN (AFU_ORTHOLOGUE AFUA_4G00730)"/>
    <property type="match status" value="1"/>
</dbReference>
<gene>
    <name evidence="2" type="ORF">Amac_024520</name>
</gene>